<sequence length="409" mass="46837">MEADGAAVLLLRRLNSILDSDPLIDEVGFVHPTQLASLVGSQGGSLAGDVDCKLYCRDHKLGISTDVVVTLYREAKRAFFEAKKKYEAEEGTDSEEMEDDLIRFSRAVVLLSSDFGTAWNSRKMIVSKKGLLTMFMNELQLSELILSYVPKSDQAWSHRRWAIKMISGKSQTLQEILRKESELVEKIAERSKMNYRAWNHRGWLVSFMTREQVLTELNKSKSWAGLHVADNSSFHYRRRLLMRYLKNSCHENEKLPQGPSKEECHLWKEELNWNESLLKKYIGREALWLHRRFLSLCWIRHFSACHSPLPCFSENVTGGPDHFLDQELNLVTSCLVVPDNNFDDFEAQATHSATYTLWLAKQLPRTGGVEFAEKLRENNICSLVHKFCPNISFLEMIADANQSGTQGGN</sequence>
<dbReference type="Proteomes" id="UP001057402">
    <property type="component" value="Chromosome 12"/>
</dbReference>
<accession>A0ACB9L177</accession>
<gene>
    <name evidence="1" type="ORF">MLD38_038702</name>
</gene>
<keyword evidence="2" id="KW-1185">Reference proteome</keyword>
<protein>
    <submittedName>
        <fullName evidence="1">Uncharacterized protein</fullName>
    </submittedName>
</protein>
<dbReference type="EMBL" id="CM042891">
    <property type="protein sequence ID" value="KAI4303021.1"/>
    <property type="molecule type" value="Genomic_DNA"/>
</dbReference>
<proteinExistence type="predicted"/>
<organism evidence="1 2">
    <name type="scientific">Melastoma candidum</name>
    <dbReference type="NCBI Taxonomy" id="119954"/>
    <lineage>
        <taxon>Eukaryota</taxon>
        <taxon>Viridiplantae</taxon>
        <taxon>Streptophyta</taxon>
        <taxon>Embryophyta</taxon>
        <taxon>Tracheophyta</taxon>
        <taxon>Spermatophyta</taxon>
        <taxon>Magnoliopsida</taxon>
        <taxon>eudicotyledons</taxon>
        <taxon>Gunneridae</taxon>
        <taxon>Pentapetalae</taxon>
        <taxon>rosids</taxon>
        <taxon>malvids</taxon>
        <taxon>Myrtales</taxon>
        <taxon>Melastomataceae</taxon>
        <taxon>Melastomatoideae</taxon>
        <taxon>Melastomateae</taxon>
        <taxon>Melastoma</taxon>
    </lineage>
</organism>
<evidence type="ECO:0000313" key="1">
    <source>
        <dbReference type="EMBL" id="KAI4303021.1"/>
    </source>
</evidence>
<evidence type="ECO:0000313" key="2">
    <source>
        <dbReference type="Proteomes" id="UP001057402"/>
    </source>
</evidence>
<name>A0ACB9L177_9MYRT</name>
<reference evidence="2" key="1">
    <citation type="journal article" date="2023" name="Front. Plant Sci.">
        <title>Chromosomal-level genome assembly of Melastoma candidum provides insights into trichome evolution.</title>
        <authorList>
            <person name="Zhong Y."/>
            <person name="Wu W."/>
            <person name="Sun C."/>
            <person name="Zou P."/>
            <person name="Liu Y."/>
            <person name="Dai S."/>
            <person name="Zhou R."/>
        </authorList>
    </citation>
    <scope>NUCLEOTIDE SEQUENCE [LARGE SCALE GENOMIC DNA]</scope>
</reference>
<comment type="caution">
    <text evidence="1">The sequence shown here is derived from an EMBL/GenBank/DDBJ whole genome shotgun (WGS) entry which is preliminary data.</text>
</comment>